<evidence type="ECO:0000313" key="10">
    <source>
        <dbReference type="Proteomes" id="UP001165283"/>
    </source>
</evidence>
<dbReference type="EMBL" id="JAGSOV010000009">
    <property type="protein sequence ID" value="MCO1654224.1"/>
    <property type="molecule type" value="Genomic_DNA"/>
</dbReference>
<evidence type="ECO:0000256" key="6">
    <source>
        <dbReference type="ARBA" id="ARBA00023136"/>
    </source>
</evidence>
<organism evidence="9 10">
    <name type="scientific">Pseudonocardia humida</name>
    <dbReference type="NCBI Taxonomy" id="2800819"/>
    <lineage>
        <taxon>Bacteria</taxon>
        <taxon>Bacillati</taxon>
        <taxon>Actinomycetota</taxon>
        <taxon>Actinomycetes</taxon>
        <taxon>Pseudonocardiales</taxon>
        <taxon>Pseudonocardiaceae</taxon>
        <taxon>Pseudonocardia</taxon>
    </lineage>
</organism>
<dbReference type="Proteomes" id="UP001165283">
    <property type="component" value="Unassembled WGS sequence"/>
</dbReference>
<proteinExistence type="inferred from homology"/>
<dbReference type="PANTHER" id="PTHR30561">
    <property type="entry name" value="SMR FAMILY PROTON-DEPENDENT DRUG EFFLUX TRANSPORTER SUGE"/>
    <property type="match status" value="1"/>
</dbReference>
<keyword evidence="6 8" id="KW-0472">Membrane</keyword>
<comment type="subcellular location">
    <subcellularLocation>
        <location evidence="1 7">Cell membrane</location>
        <topology evidence="1 7">Multi-pass membrane protein</topology>
    </subcellularLocation>
</comment>
<evidence type="ECO:0000256" key="4">
    <source>
        <dbReference type="ARBA" id="ARBA00022692"/>
    </source>
</evidence>
<evidence type="ECO:0000256" key="7">
    <source>
        <dbReference type="RuleBase" id="RU003942"/>
    </source>
</evidence>
<evidence type="ECO:0000256" key="2">
    <source>
        <dbReference type="ARBA" id="ARBA00022448"/>
    </source>
</evidence>
<keyword evidence="4 7" id="KW-0812">Transmembrane</keyword>
<name>A0ABT0ZU82_9PSEU</name>
<protein>
    <submittedName>
        <fullName evidence="9">QacE family quaternary ammonium compound efflux SMR transporter</fullName>
    </submittedName>
</protein>
<dbReference type="Gene3D" id="1.10.3730.20">
    <property type="match status" value="1"/>
</dbReference>
<evidence type="ECO:0000256" key="5">
    <source>
        <dbReference type="ARBA" id="ARBA00022989"/>
    </source>
</evidence>
<reference evidence="9" key="1">
    <citation type="submission" date="2021-04" db="EMBL/GenBank/DDBJ databases">
        <title>Pseudonocardia sp. nov., isolated from sandy soil of mangrove forest.</title>
        <authorList>
            <person name="Zan Z."/>
            <person name="Huang R."/>
            <person name="Liu W."/>
        </authorList>
    </citation>
    <scope>NUCLEOTIDE SEQUENCE</scope>
    <source>
        <strain evidence="9">S2-4</strain>
    </source>
</reference>
<evidence type="ECO:0000256" key="3">
    <source>
        <dbReference type="ARBA" id="ARBA00022475"/>
    </source>
</evidence>
<keyword evidence="3" id="KW-1003">Cell membrane</keyword>
<keyword evidence="2" id="KW-0813">Transport</keyword>
<comment type="similarity">
    <text evidence="7">Belongs to the drug/metabolite transporter (DMT) superfamily. Small multidrug resistance (SMR) (TC 2.A.7.1) family.</text>
</comment>
<keyword evidence="10" id="KW-1185">Reference proteome</keyword>
<dbReference type="Pfam" id="PF00893">
    <property type="entry name" value="Multi_Drug_Res"/>
    <property type="match status" value="1"/>
</dbReference>
<dbReference type="InterPro" id="IPR045324">
    <property type="entry name" value="Small_multidrug_res"/>
</dbReference>
<keyword evidence="5 8" id="KW-1133">Transmembrane helix</keyword>
<dbReference type="RefSeq" id="WP_252435823.1">
    <property type="nucleotide sequence ID" value="NZ_JAGSOV010000009.1"/>
</dbReference>
<evidence type="ECO:0000256" key="8">
    <source>
        <dbReference type="SAM" id="Phobius"/>
    </source>
</evidence>
<feature type="transmembrane region" description="Helical" evidence="8">
    <location>
        <begin position="26"/>
        <end position="46"/>
    </location>
</feature>
<evidence type="ECO:0000313" key="9">
    <source>
        <dbReference type="EMBL" id="MCO1654224.1"/>
    </source>
</evidence>
<comment type="caution">
    <text evidence="9">The sequence shown here is derived from an EMBL/GenBank/DDBJ whole genome shotgun (WGS) entry which is preliminary data.</text>
</comment>
<dbReference type="PANTHER" id="PTHR30561:SF1">
    <property type="entry name" value="MULTIDRUG TRANSPORTER EMRE"/>
    <property type="match status" value="1"/>
</dbReference>
<sequence length="107" mass="10780">MVWVLLAAAIAAEVTATISLRLSEGFSKLVPSVLVVVGYVTAFWLLTRVLAMGMAIGVAYAVWAAAGIALIALIGAVFLGETLTAVQIGGLIAVVGGVVALELGAAR</sequence>
<evidence type="ECO:0000256" key="1">
    <source>
        <dbReference type="ARBA" id="ARBA00004651"/>
    </source>
</evidence>
<accession>A0ABT0ZU82</accession>
<dbReference type="InterPro" id="IPR000390">
    <property type="entry name" value="Small_drug/metabolite_transptr"/>
</dbReference>
<dbReference type="InterPro" id="IPR037185">
    <property type="entry name" value="EmrE-like"/>
</dbReference>
<dbReference type="SUPFAM" id="SSF103481">
    <property type="entry name" value="Multidrug resistance efflux transporter EmrE"/>
    <property type="match status" value="1"/>
</dbReference>
<gene>
    <name evidence="9" type="ORF">KDL28_04075</name>
</gene>
<feature type="transmembrane region" description="Helical" evidence="8">
    <location>
        <begin position="85"/>
        <end position="105"/>
    </location>
</feature>
<feature type="transmembrane region" description="Helical" evidence="8">
    <location>
        <begin position="58"/>
        <end position="79"/>
    </location>
</feature>